<dbReference type="EMBL" id="DXCM01000058">
    <property type="protein sequence ID" value="HIY92862.1"/>
    <property type="molecule type" value="Genomic_DNA"/>
</dbReference>
<dbReference type="Proteomes" id="UP000824013">
    <property type="component" value="Unassembled WGS sequence"/>
</dbReference>
<accession>A0A9D1ZMW0</accession>
<comment type="caution">
    <text evidence="1">The sequence shown here is derived from an EMBL/GenBank/DDBJ whole genome shotgun (WGS) entry which is preliminary data.</text>
</comment>
<protein>
    <submittedName>
        <fullName evidence="1">Uncharacterized protein</fullName>
    </submittedName>
</protein>
<evidence type="ECO:0000313" key="2">
    <source>
        <dbReference type="Proteomes" id="UP000824013"/>
    </source>
</evidence>
<organism evidence="1 2">
    <name type="scientific">Candidatus Companilactobacillus pullicola</name>
    <dbReference type="NCBI Taxonomy" id="2838523"/>
    <lineage>
        <taxon>Bacteria</taxon>
        <taxon>Bacillati</taxon>
        <taxon>Bacillota</taxon>
        <taxon>Bacilli</taxon>
        <taxon>Lactobacillales</taxon>
        <taxon>Lactobacillaceae</taxon>
        <taxon>Companilactobacillus</taxon>
    </lineage>
</organism>
<reference evidence="1" key="2">
    <citation type="submission" date="2021-04" db="EMBL/GenBank/DDBJ databases">
        <authorList>
            <person name="Gilroy R."/>
        </authorList>
    </citation>
    <scope>NUCLEOTIDE SEQUENCE</scope>
    <source>
        <strain evidence="1">3204</strain>
    </source>
</reference>
<evidence type="ECO:0000313" key="1">
    <source>
        <dbReference type="EMBL" id="HIY92862.1"/>
    </source>
</evidence>
<gene>
    <name evidence="1" type="ORF">H9820_07995</name>
</gene>
<reference evidence="1" key="1">
    <citation type="journal article" date="2021" name="PeerJ">
        <title>Extensive microbial diversity within the chicken gut microbiome revealed by metagenomics and culture.</title>
        <authorList>
            <person name="Gilroy R."/>
            <person name="Ravi A."/>
            <person name="Getino M."/>
            <person name="Pursley I."/>
            <person name="Horton D.L."/>
            <person name="Alikhan N.F."/>
            <person name="Baker D."/>
            <person name="Gharbi K."/>
            <person name="Hall N."/>
            <person name="Watson M."/>
            <person name="Adriaenssens E.M."/>
            <person name="Foster-Nyarko E."/>
            <person name="Jarju S."/>
            <person name="Secka A."/>
            <person name="Antonio M."/>
            <person name="Oren A."/>
            <person name="Chaudhuri R.R."/>
            <person name="La Ragione R."/>
            <person name="Hildebrand F."/>
            <person name="Pallen M.J."/>
        </authorList>
    </citation>
    <scope>NUCLEOTIDE SEQUENCE</scope>
    <source>
        <strain evidence="1">3204</strain>
    </source>
</reference>
<sequence length="420" mass="45665">MEFKNDLGLVGKIAAHSVMSGKYKDKDGNIKEILPVGPGNSLDFDQFREDIGAFGGGAGGTDTDEEHPGAGVDYYAGSLANGEITERTLEWSGTDNPTKDLTVTFIDDPGTKIFGQYDGITVLGHIRKVALNKGVIGNTSEVDLNYDSENAKKDGYYTTTAPYPLYIKTESLPAGQTANVPINGIGEGLANSNEKVPELNLTFNSDKTMTINHVMGYSNDGDSSGASGFNYYFVIDKIATFSTQAAVAQLPPSVNLFSGSANGDIQLTGPTKYHENDMDGLEITLSDYLTLPGQSSPRSALSEFGLNKTIRIPKEHLINNSSFKVDYDYVPLMDPSNGESYPGETKQSISLKSKQGDYWFGENDGYTHYIYQSQTDILIKDNNIDVEINRFIGGWSGIPKRLISKGEYVATVLKVTTYKD</sequence>
<proteinExistence type="predicted"/>
<name>A0A9D1ZMW0_9LACO</name>
<dbReference type="AlphaFoldDB" id="A0A9D1ZMW0"/>